<dbReference type="STRING" id="576137.A0A1L7WL11"/>
<dbReference type="EMBL" id="FJOG01000003">
    <property type="protein sequence ID" value="CZR53462.1"/>
    <property type="molecule type" value="Genomic_DNA"/>
</dbReference>
<accession>A0A1L7WL11</accession>
<dbReference type="Gene3D" id="1.25.40.10">
    <property type="entry name" value="Tetratricopeptide repeat domain"/>
    <property type="match status" value="1"/>
</dbReference>
<proteinExistence type="predicted"/>
<sequence length="389" mass="43534">MASLKEDNISPCPSSPGAHAKRNKRKKELVKLRKEEAKAKAMENKDDKDLEKMSEAELLDALGKEMVKMKIAGEIKKENNAAEPLYKVKPAPGKRLGMFAVKDIAKGTEILREEAIFKGSKNWFSKHAMFTLLPDDKKREFMPLHSQCNCGKAECLETDFQKVWDANSFEITLIPALPLPTEYAGPFVYLVASRINHDCAPNTSRGFTNKCQVVFRANKDIKAGEEITTDYSGLGIDPVASRRQHLTEKYKFLCGCKACSNNKQLSAGDVLKGVEVKVVTRPGLPVLGQHTAKEEKDFAGVDVWYRQNELKAKNDGSGITFVKVYKEKVARLFDAVLGNDKYGIGWKDIVRILSGVQAPLALQTRNEFEAMAATLPILEQRRARNLWWA</sequence>
<dbReference type="SMART" id="SM00317">
    <property type="entry name" value="SET"/>
    <property type="match status" value="1"/>
</dbReference>
<evidence type="ECO:0000259" key="2">
    <source>
        <dbReference type="PROSITE" id="PS50280"/>
    </source>
</evidence>
<dbReference type="SUPFAM" id="SSF82199">
    <property type="entry name" value="SET domain"/>
    <property type="match status" value="1"/>
</dbReference>
<dbReference type="InterPro" id="IPR011990">
    <property type="entry name" value="TPR-like_helical_dom_sf"/>
</dbReference>
<dbReference type="Gene3D" id="2.170.270.10">
    <property type="entry name" value="SET domain"/>
    <property type="match status" value="1"/>
</dbReference>
<evidence type="ECO:0000256" key="1">
    <source>
        <dbReference type="SAM" id="MobiDB-lite"/>
    </source>
</evidence>
<name>A0A1L7WL11_9HELO</name>
<dbReference type="Pfam" id="PF00856">
    <property type="entry name" value="SET"/>
    <property type="match status" value="1"/>
</dbReference>
<dbReference type="Proteomes" id="UP000184330">
    <property type="component" value="Unassembled WGS sequence"/>
</dbReference>
<evidence type="ECO:0000313" key="4">
    <source>
        <dbReference type="Proteomes" id="UP000184330"/>
    </source>
</evidence>
<keyword evidence="4" id="KW-1185">Reference proteome</keyword>
<dbReference type="CDD" id="cd20071">
    <property type="entry name" value="SET_SMYD"/>
    <property type="match status" value="1"/>
</dbReference>
<dbReference type="PANTHER" id="PTHR47332">
    <property type="entry name" value="SET DOMAIN-CONTAINING PROTEIN 5"/>
    <property type="match status" value="1"/>
</dbReference>
<evidence type="ECO:0000313" key="3">
    <source>
        <dbReference type="EMBL" id="CZR53462.1"/>
    </source>
</evidence>
<feature type="region of interest" description="Disordered" evidence="1">
    <location>
        <begin position="1"/>
        <end position="27"/>
    </location>
</feature>
<dbReference type="InterPro" id="IPR053185">
    <property type="entry name" value="SET_domain_protein"/>
</dbReference>
<dbReference type="PROSITE" id="PS50280">
    <property type="entry name" value="SET"/>
    <property type="match status" value="1"/>
</dbReference>
<reference evidence="3 4" key="1">
    <citation type="submission" date="2016-03" db="EMBL/GenBank/DDBJ databases">
        <authorList>
            <person name="Ploux O."/>
        </authorList>
    </citation>
    <scope>NUCLEOTIDE SEQUENCE [LARGE SCALE GENOMIC DNA]</scope>
    <source>
        <strain evidence="3 4">UAMH 11012</strain>
    </source>
</reference>
<dbReference type="AlphaFoldDB" id="A0A1L7WL11"/>
<dbReference type="InterPro" id="IPR046341">
    <property type="entry name" value="SET_dom_sf"/>
</dbReference>
<feature type="domain" description="SET" evidence="2">
    <location>
        <begin position="83"/>
        <end position="232"/>
    </location>
</feature>
<protein>
    <recommendedName>
        <fullName evidence="2">SET domain-containing protein</fullName>
    </recommendedName>
</protein>
<dbReference type="InterPro" id="IPR001214">
    <property type="entry name" value="SET_dom"/>
</dbReference>
<dbReference type="PANTHER" id="PTHR47332:SF4">
    <property type="entry name" value="SET DOMAIN-CONTAINING PROTEIN 5"/>
    <property type="match status" value="1"/>
</dbReference>
<organism evidence="3 4">
    <name type="scientific">Phialocephala subalpina</name>
    <dbReference type="NCBI Taxonomy" id="576137"/>
    <lineage>
        <taxon>Eukaryota</taxon>
        <taxon>Fungi</taxon>
        <taxon>Dikarya</taxon>
        <taxon>Ascomycota</taxon>
        <taxon>Pezizomycotina</taxon>
        <taxon>Leotiomycetes</taxon>
        <taxon>Helotiales</taxon>
        <taxon>Mollisiaceae</taxon>
        <taxon>Phialocephala</taxon>
        <taxon>Phialocephala fortinii species complex</taxon>
    </lineage>
</organism>
<gene>
    <name evidence="3" type="ORF">PAC_03340</name>
</gene>
<dbReference type="OrthoDB" id="265717at2759"/>